<feature type="chain" id="PRO_5005320159" evidence="1">
    <location>
        <begin position="24"/>
        <end position="380"/>
    </location>
</feature>
<dbReference type="AlphaFoldDB" id="A0A0J9H003"/>
<dbReference type="Proteomes" id="UP000037178">
    <property type="component" value="Unassembled WGS sequence"/>
</dbReference>
<dbReference type="NCBIfam" id="NF047509">
    <property type="entry name" value="Rv3131_FMN_oxido"/>
    <property type="match status" value="1"/>
</dbReference>
<dbReference type="SUPFAM" id="SSF55469">
    <property type="entry name" value="FMN-dependent nitroreductase-like"/>
    <property type="match status" value="1"/>
</dbReference>
<dbReference type="PATRIC" id="fig|1675527.3.peg.4250"/>
<protein>
    <submittedName>
        <fullName evidence="2">Twin-arginine translocation pathway signal sequence domain protein</fullName>
    </submittedName>
</protein>
<comment type="caution">
    <text evidence="2">The sequence shown here is derived from an EMBL/GenBank/DDBJ whole genome shotgun (WGS) entry which is preliminary data.</text>
</comment>
<dbReference type="OrthoDB" id="8156917at2"/>
<gene>
    <name evidence="2" type="ORF">AIOL_004054</name>
</gene>
<accession>A0A0J9H003</accession>
<reference evidence="2 3" key="1">
    <citation type="submission" date="2015-06" db="EMBL/GenBank/DDBJ databases">
        <title>Draft genome sequence of an Alphaproteobacteria species associated to the Mediterranean sponge Oscarella lobularis.</title>
        <authorList>
            <person name="Jourda C."/>
            <person name="Santini S."/>
            <person name="Claverie J.-M."/>
        </authorList>
    </citation>
    <scope>NUCLEOTIDE SEQUENCE [LARGE SCALE GENOMIC DNA]</scope>
    <source>
        <strain evidence="2">IGS</strain>
    </source>
</reference>
<proteinExistence type="predicted"/>
<evidence type="ECO:0000313" key="2">
    <source>
        <dbReference type="EMBL" id="KMW59073.1"/>
    </source>
</evidence>
<keyword evidence="3" id="KW-1185">Reference proteome</keyword>
<dbReference type="STRING" id="1675527.AIOL_004054"/>
<sequence>MQRRKFLTLIGGGVVLAAGGASAFVATRTPTEALAPWDAAGAAQYDDPRLHALSYAVLAPNPHNRQPWKVKLRGAEAFELYFDTDRQLPHTDPFDRQLTIGLGCFLELMEMAANSVGFAVATELFPAGHDPAALDRRPVAHVTFSGAATSADPLFAYALQRRSTKQPYDTTRPVPRDVLQRAMSAVRIAQAGGSTEAELTQYLRDLTEQALLIEIETPHTYKESVDLFRIGKAEVNANPDGISFSGPMFESLRLAGVLSRETVTDPSSVAYRGGIDAVTTNCRTSMGHIWLVTETNTRLDQIAVGRDWLRLNLATTREGLGLHPMSQALQEYPEMAALYADAHRRLAPDGGTVQMLGRIGYGPTVPASPRWPIEAKLVSD</sequence>
<evidence type="ECO:0000313" key="3">
    <source>
        <dbReference type="Proteomes" id="UP000037178"/>
    </source>
</evidence>
<name>A0A0J9H003_9RHOB</name>
<dbReference type="InterPro" id="IPR000415">
    <property type="entry name" value="Nitroreductase-like"/>
</dbReference>
<organism evidence="2 3">
    <name type="scientific">Candidatus Rhodobacter oscarellae</name>
    <dbReference type="NCBI Taxonomy" id="1675527"/>
    <lineage>
        <taxon>Bacteria</taxon>
        <taxon>Pseudomonadati</taxon>
        <taxon>Pseudomonadota</taxon>
        <taxon>Alphaproteobacteria</taxon>
        <taxon>Rhodobacterales</taxon>
        <taxon>Rhodobacter group</taxon>
        <taxon>Rhodobacter</taxon>
    </lineage>
</organism>
<dbReference type="GO" id="GO:0016491">
    <property type="term" value="F:oxidoreductase activity"/>
    <property type="evidence" value="ECO:0007669"/>
    <property type="project" value="InterPro"/>
</dbReference>
<dbReference type="Gene3D" id="3.40.109.10">
    <property type="entry name" value="NADH Oxidase"/>
    <property type="match status" value="1"/>
</dbReference>
<feature type="signal peptide" evidence="1">
    <location>
        <begin position="1"/>
        <end position="23"/>
    </location>
</feature>
<keyword evidence="1" id="KW-0732">Signal</keyword>
<dbReference type="EMBL" id="LFTY01000002">
    <property type="protein sequence ID" value="KMW59073.1"/>
    <property type="molecule type" value="Genomic_DNA"/>
</dbReference>
<evidence type="ECO:0000256" key="1">
    <source>
        <dbReference type="SAM" id="SignalP"/>
    </source>
</evidence>